<gene>
    <name evidence="3" type="ordered locus">Mvan_4407</name>
</gene>
<dbReference type="InterPro" id="IPR003018">
    <property type="entry name" value="GAF"/>
</dbReference>
<dbReference type="Pfam" id="PF17853">
    <property type="entry name" value="GGDEF_2"/>
    <property type="match status" value="1"/>
</dbReference>
<dbReference type="InterPro" id="IPR025736">
    <property type="entry name" value="PucR_C-HTH_dom"/>
</dbReference>
<keyword evidence="4" id="KW-1185">Reference proteome</keyword>
<accession>A1TDD3</accession>
<evidence type="ECO:0000259" key="2">
    <source>
        <dbReference type="SMART" id="SM00065"/>
    </source>
</evidence>
<dbReference type="Gene3D" id="1.10.10.2840">
    <property type="entry name" value="PucR C-terminal helix-turn-helix domain"/>
    <property type="match status" value="1"/>
</dbReference>
<evidence type="ECO:0000313" key="4">
    <source>
        <dbReference type="Proteomes" id="UP000009159"/>
    </source>
</evidence>
<dbReference type="KEGG" id="mva:Mvan_4407"/>
<dbReference type="HOGENOM" id="CLU_495088_0_0_11"/>
<dbReference type="Pfam" id="PF13556">
    <property type="entry name" value="HTH_30"/>
    <property type="match status" value="1"/>
</dbReference>
<dbReference type="Pfam" id="PF13185">
    <property type="entry name" value="GAF_2"/>
    <property type="match status" value="1"/>
</dbReference>
<dbReference type="InterPro" id="IPR042070">
    <property type="entry name" value="PucR_C-HTH_sf"/>
</dbReference>
<dbReference type="InterPro" id="IPR029016">
    <property type="entry name" value="GAF-like_dom_sf"/>
</dbReference>
<protein>
    <submittedName>
        <fullName evidence="3">GAF sensor protein</fullName>
    </submittedName>
</protein>
<dbReference type="Gene3D" id="3.30.450.40">
    <property type="match status" value="1"/>
</dbReference>
<comment type="similarity">
    <text evidence="1">Belongs to the CdaR family.</text>
</comment>
<sequence>MSEPRSVIAAQTALIAALRDVVSARSVADVESATLAAVRSLLSADAAFWMDRVDDGFAMTALSGLIQPESHELSLVPPGAGLAAEIVANDAPASSSDYTVDPRAIPAFAAMFRRENIRSTAGAPMRSSEGVVGVLFVFARRSREFTEDEMQLLMSIAGVARALRERLREGEFQRELLEQERSRAAAGDRLLRAAETFSSSMLRGQPLAAGLEAASDELGVRLHVRGLPAPGSPTSHMLPIEDAPTVSSGPEARIPGADLAVLSADGALPEMQLALLAQLIGIDFRRQRVELETELALTDQMVHSLLTGDFQELERLWSRTALLGMNPAVPRVLVSIGRDRPVDRMLLDRIRREMRSRISGGYSTTYGGDVVLLCPVPEVEQEAKLVGQVESIVTACRPERLTAGIGPVCRKADDYPLGVREALFARQVAAQSRTGKAVVSSAELGMYRLFAHVGGTDALLGAVLETLGPLLDADGRDGSDLLNTLHAFLEHDRRIAETARALHLHVNTLRYRVDRIARLLKTDLDDPEKRFFILLALRLRGVVGLGPNDSRQAPSSAGENVQ</sequence>
<proteinExistence type="inferred from homology"/>
<reference evidence="3" key="1">
    <citation type="submission" date="2006-12" db="EMBL/GenBank/DDBJ databases">
        <title>Complete sequence of Mycobacterium vanbaalenii PYR-1.</title>
        <authorList>
            <consortium name="US DOE Joint Genome Institute"/>
            <person name="Copeland A."/>
            <person name="Lucas S."/>
            <person name="Lapidus A."/>
            <person name="Barry K."/>
            <person name="Detter J.C."/>
            <person name="Glavina del Rio T."/>
            <person name="Hammon N."/>
            <person name="Israni S."/>
            <person name="Dalin E."/>
            <person name="Tice H."/>
            <person name="Pitluck S."/>
            <person name="Singan V."/>
            <person name="Schmutz J."/>
            <person name="Larimer F."/>
            <person name="Land M."/>
            <person name="Hauser L."/>
            <person name="Kyrpides N."/>
            <person name="Anderson I.J."/>
            <person name="Miller C."/>
            <person name="Richardson P."/>
        </authorList>
    </citation>
    <scope>NUCLEOTIDE SEQUENCE [LARGE SCALE GENOMIC DNA]</scope>
    <source>
        <strain evidence="3">PYR-1</strain>
    </source>
</reference>
<organism evidence="3 4">
    <name type="scientific">Mycolicibacterium vanbaalenii (strain DSM 7251 / JCM 13017 / BCRC 16820 / KCTC 9966 / NRRL B-24157 / PYR-1)</name>
    <name type="common">Mycobacterium vanbaalenii</name>
    <dbReference type="NCBI Taxonomy" id="350058"/>
    <lineage>
        <taxon>Bacteria</taxon>
        <taxon>Bacillati</taxon>
        <taxon>Actinomycetota</taxon>
        <taxon>Actinomycetes</taxon>
        <taxon>Mycobacteriales</taxon>
        <taxon>Mycobacteriaceae</taxon>
        <taxon>Mycolicibacterium</taxon>
    </lineage>
</organism>
<dbReference type="RefSeq" id="WP_011781561.1">
    <property type="nucleotide sequence ID" value="NC_008726.1"/>
</dbReference>
<dbReference type="InterPro" id="IPR051448">
    <property type="entry name" value="CdaR-like_regulators"/>
</dbReference>
<dbReference type="PANTHER" id="PTHR33744:SF1">
    <property type="entry name" value="DNA-BINDING TRANSCRIPTIONAL ACTIVATOR ADER"/>
    <property type="match status" value="1"/>
</dbReference>
<dbReference type="eggNOG" id="COG2508">
    <property type="taxonomic scope" value="Bacteria"/>
</dbReference>
<dbReference type="eggNOG" id="COG2203">
    <property type="taxonomic scope" value="Bacteria"/>
</dbReference>
<dbReference type="SUPFAM" id="SSF55781">
    <property type="entry name" value="GAF domain-like"/>
    <property type="match status" value="1"/>
</dbReference>
<dbReference type="AlphaFoldDB" id="A1TDD3"/>
<dbReference type="PANTHER" id="PTHR33744">
    <property type="entry name" value="CARBOHYDRATE DIACID REGULATOR"/>
    <property type="match status" value="1"/>
</dbReference>
<dbReference type="SMART" id="SM00065">
    <property type="entry name" value="GAF"/>
    <property type="match status" value="1"/>
</dbReference>
<name>A1TDD3_MYCVP</name>
<dbReference type="InterPro" id="IPR041522">
    <property type="entry name" value="CdaR_GGDEF"/>
</dbReference>
<dbReference type="STRING" id="350058.Mvan_4407"/>
<dbReference type="Proteomes" id="UP000009159">
    <property type="component" value="Chromosome"/>
</dbReference>
<evidence type="ECO:0000313" key="3">
    <source>
        <dbReference type="EMBL" id="ABM15183.1"/>
    </source>
</evidence>
<dbReference type="EMBL" id="CP000511">
    <property type="protein sequence ID" value="ABM15183.1"/>
    <property type="molecule type" value="Genomic_DNA"/>
</dbReference>
<evidence type="ECO:0000256" key="1">
    <source>
        <dbReference type="ARBA" id="ARBA00006754"/>
    </source>
</evidence>
<feature type="domain" description="GAF" evidence="2">
    <location>
        <begin position="26"/>
        <end position="173"/>
    </location>
</feature>